<dbReference type="RefSeq" id="WP_090715469.1">
    <property type="nucleotide sequence ID" value="NZ_CBCSKY010000024.1"/>
</dbReference>
<sequence>MNKKRRAAAIMVILAVLTLVYVWQRPQSFEREFSSIIYSADTGEAKSTMLGFKGEIYRAFPGERKMTGTLRADGDLRYDVTLRESGGHYLGVISELTGDSGIQTTGLVTASLELDKIWVTLNDVNERYGFKEQEGNIAGPARTLEEAKQVAKEIIGSK</sequence>
<protein>
    <submittedName>
        <fullName evidence="1">Uncharacterized protein</fullName>
    </submittedName>
</protein>
<evidence type="ECO:0000313" key="1">
    <source>
        <dbReference type="EMBL" id="SDJ44241.1"/>
    </source>
</evidence>
<accession>A0A1G8TRT8</accession>
<dbReference type="Proteomes" id="UP000199050">
    <property type="component" value="Unassembled WGS sequence"/>
</dbReference>
<name>A0A1G8TRT8_9BACL</name>
<gene>
    <name evidence="1" type="ORF">SAMN05216192_11761</name>
</gene>
<evidence type="ECO:0000313" key="2">
    <source>
        <dbReference type="Proteomes" id="UP000199050"/>
    </source>
</evidence>
<dbReference type="OrthoDB" id="2615845at2"/>
<dbReference type="AlphaFoldDB" id="A0A1G8TRT8"/>
<dbReference type="STRING" id="1174501.SAMN05216192_11761"/>
<organism evidence="1 2">
    <name type="scientific">Paenibacillus typhae</name>
    <dbReference type="NCBI Taxonomy" id="1174501"/>
    <lineage>
        <taxon>Bacteria</taxon>
        <taxon>Bacillati</taxon>
        <taxon>Bacillota</taxon>
        <taxon>Bacilli</taxon>
        <taxon>Bacillales</taxon>
        <taxon>Paenibacillaceae</taxon>
        <taxon>Paenibacillus</taxon>
    </lineage>
</organism>
<reference evidence="2" key="1">
    <citation type="submission" date="2016-10" db="EMBL/GenBank/DDBJ databases">
        <authorList>
            <person name="Varghese N."/>
            <person name="Submissions S."/>
        </authorList>
    </citation>
    <scope>NUCLEOTIDE SEQUENCE [LARGE SCALE GENOMIC DNA]</scope>
    <source>
        <strain evidence="2">CGMCC 1.11012</strain>
    </source>
</reference>
<proteinExistence type="predicted"/>
<keyword evidence="2" id="KW-1185">Reference proteome</keyword>
<dbReference type="EMBL" id="FNDX01000017">
    <property type="protein sequence ID" value="SDJ44241.1"/>
    <property type="molecule type" value="Genomic_DNA"/>
</dbReference>